<dbReference type="AlphaFoldDB" id="A0AAD8G0G3"/>
<sequence>MDKQHLLSEQDDDPQFPGPGNPGMPAPDLPQGGGASAPPGEMMDNVPGYEGTGSGGGAEGKCVPPPNPGLASPGRGPSPPERQWEIPSISEDFAKDAFIEYASSKCCYSSRPAKELVFTDLQAHNTYRYRLETFVESRKTEWDSVPYTGQVVDSYGSCVPAPWDIAVQVPAMFQNGKRAVQVPHTSSVKGCHNCLALGKSACQKCIASGWMQCWVCNGSGRHMSDNRCSHCNGVGRVRCTECSGRGSKTCHTCTGKGQLLFFINLIVEWKNHIYEFVPDKRSGFPVDRVSKVTGELLFTDTQYMVYPVVSFPDNAINQASQRAVREHQAQFVATSRILQQRQTIELIPVTRVHYTWKEKTYIYFVYGAEHKVYTDDYPAKCCCCTII</sequence>
<dbReference type="InterPro" id="IPR052789">
    <property type="entry name" value="SSUH2_homolog"/>
</dbReference>
<name>A0AAD8G0G3_ACIOX</name>
<feature type="compositionally biased region" description="Gly residues" evidence="1">
    <location>
        <begin position="50"/>
        <end position="59"/>
    </location>
</feature>
<comment type="caution">
    <text evidence="2">The sequence shown here is derived from an EMBL/GenBank/DDBJ whole genome shotgun (WGS) entry which is preliminary data.</text>
</comment>
<proteinExistence type="predicted"/>
<accession>A0AAD8G0G3</accession>
<dbReference type="Proteomes" id="UP001230051">
    <property type="component" value="Unassembled WGS sequence"/>
</dbReference>
<evidence type="ECO:0000256" key="1">
    <source>
        <dbReference type="SAM" id="MobiDB-lite"/>
    </source>
</evidence>
<feature type="compositionally biased region" description="Pro residues" evidence="1">
    <location>
        <begin position="16"/>
        <end position="28"/>
    </location>
</feature>
<reference evidence="2" key="1">
    <citation type="submission" date="2022-02" db="EMBL/GenBank/DDBJ databases">
        <title>Atlantic sturgeon de novo genome assembly.</title>
        <authorList>
            <person name="Stock M."/>
            <person name="Klopp C."/>
            <person name="Guiguen Y."/>
            <person name="Cabau C."/>
            <person name="Parinello H."/>
            <person name="Santidrian Yebra-Pimentel E."/>
            <person name="Kuhl H."/>
            <person name="Dirks R.P."/>
            <person name="Guessner J."/>
            <person name="Wuertz S."/>
            <person name="Du K."/>
            <person name="Schartl M."/>
        </authorList>
    </citation>
    <scope>NUCLEOTIDE SEQUENCE</scope>
    <source>
        <strain evidence="2">STURGEONOMICS-FGT-2020</strain>
        <tissue evidence="2">Whole blood</tissue>
    </source>
</reference>
<evidence type="ECO:0008006" key="4">
    <source>
        <dbReference type="Google" id="ProtNLM"/>
    </source>
</evidence>
<dbReference type="EMBL" id="JAGXEW010000024">
    <property type="protein sequence ID" value="KAK1158522.1"/>
    <property type="molecule type" value="Genomic_DNA"/>
</dbReference>
<dbReference type="Gene3D" id="6.20.20.10">
    <property type="match status" value="1"/>
</dbReference>
<feature type="region of interest" description="Disordered" evidence="1">
    <location>
        <begin position="1"/>
        <end position="84"/>
    </location>
</feature>
<evidence type="ECO:0000313" key="2">
    <source>
        <dbReference type="EMBL" id="KAK1158522.1"/>
    </source>
</evidence>
<dbReference type="PANTHER" id="PTHR48465:SF1">
    <property type="entry name" value="PROTEIN SSUH2 HOMOLOG"/>
    <property type="match status" value="1"/>
</dbReference>
<keyword evidence="3" id="KW-1185">Reference proteome</keyword>
<evidence type="ECO:0000313" key="3">
    <source>
        <dbReference type="Proteomes" id="UP001230051"/>
    </source>
</evidence>
<gene>
    <name evidence="2" type="ORF">AOXY_G23476</name>
</gene>
<organism evidence="2 3">
    <name type="scientific">Acipenser oxyrinchus oxyrinchus</name>
    <dbReference type="NCBI Taxonomy" id="40147"/>
    <lineage>
        <taxon>Eukaryota</taxon>
        <taxon>Metazoa</taxon>
        <taxon>Chordata</taxon>
        <taxon>Craniata</taxon>
        <taxon>Vertebrata</taxon>
        <taxon>Euteleostomi</taxon>
        <taxon>Actinopterygii</taxon>
        <taxon>Chondrostei</taxon>
        <taxon>Acipenseriformes</taxon>
        <taxon>Acipenseridae</taxon>
        <taxon>Acipenser</taxon>
    </lineage>
</organism>
<protein>
    <recommendedName>
        <fullName evidence="4">Protein SSUH2 homolog</fullName>
    </recommendedName>
</protein>
<dbReference type="PANTHER" id="PTHR48465">
    <property type="entry name" value="PROTEIN SSUH2 HOMOLOG"/>
    <property type="match status" value="1"/>
</dbReference>